<keyword evidence="2" id="KW-0238">DNA-binding</keyword>
<dbReference type="GO" id="GO:0005829">
    <property type="term" value="C:cytosol"/>
    <property type="evidence" value="ECO:0007669"/>
    <property type="project" value="TreeGrafter"/>
</dbReference>
<organism evidence="5 6">
    <name type="scientific">Paenibacillus lautus</name>
    <name type="common">Bacillus lautus</name>
    <dbReference type="NCBI Taxonomy" id="1401"/>
    <lineage>
        <taxon>Bacteria</taxon>
        <taxon>Bacillati</taxon>
        <taxon>Bacillota</taxon>
        <taxon>Bacilli</taxon>
        <taxon>Bacillales</taxon>
        <taxon>Paenibacillaceae</taxon>
        <taxon>Paenibacillus</taxon>
    </lineage>
</organism>
<dbReference type="Gene3D" id="1.10.10.10">
    <property type="entry name" value="Winged helix-like DNA-binding domain superfamily/Winged helix DNA-binding domain"/>
    <property type="match status" value="1"/>
</dbReference>
<dbReference type="PRINTS" id="PR00033">
    <property type="entry name" value="HTHASNC"/>
</dbReference>
<evidence type="ECO:0000256" key="2">
    <source>
        <dbReference type="ARBA" id="ARBA00023125"/>
    </source>
</evidence>
<dbReference type="PANTHER" id="PTHR30154:SF20">
    <property type="entry name" value="LEUCINE-RESPONSIVE REGULATORY PROTEIN"/>
    <property type="match status" value="1"/>
</dbReference>
<accession>A0A1R1B5S7</accession>
<dbReference type="InterPro" id="IPR019887">
    <property type="entry name" value="Tscrpt_reg_AsnC/Lrp_C"/>
</dbReference>
<keyword evidence="3" id="KW-0804">Transcription</keyword>
<dbReference type="EMBL" id="MRTF01000002">
    <property type="protein sequence ID" value="OME94923.1"/>
    <property type="molecule type" value="Genomic_DNA"/>
</dbReference>
<proteinExistence type="predicted"/>
<dbReference type="Gene3D" id="3.30.70.920">
    <property type="match status" value="1"/>
</dbReference>
<evidence type="ECO:0000259" key="4">
    <source>
        <dbReference type="PROSITE" id="PS50956"/>
    </source>
</evidence>
<gene>
    <name evidence="5" type="ORF">BK123_07450</name>
</gene>
<dbReference type="PROSITE" id="PS00519">
    <property type="entry name" value="HTH_ASNC_1"/>
    <property type="match status" value="1"/>
</dbReference>
<dbReference type="GO" id="GO:0043565">
    <property type="term" value="F:sequence-specific DNA binding"/>
    <property type="evidence" value="ECO:0007669"/>
    <property type="project" value="InterPro"/>
</dbReference>
<dbReference type="GO" id="GO:0043200">
    <property type="term" value="P:response to amino acid"/>
    <property type="evidence" value="ECO:0007669"/>
    <property type="project" value="TreeGrafter"/>
</dbReference>
<dbReference type="CDD" id="cd00090">
    <property type="entry name" value="HTH_ARSR"/>
    <property type="match status" value="1"/>
</dbReference>
<comment type="caution">
    <text evidence="5">The sequence shown here is derived from an EMBL/GenBank/DDBJ whole genome shotgun (WGS) entry which is preliminary data.</text>
</comment>
<sequence>MDQIDLQILELLKNNARISFSELGRKVNMTQPAVSERVKRLEEKGVITGYRAVLSPDKMGKGVTAFILIQASHCDRLTAFAKQSQEVTQIYQVSGQYNFLMKIETASMKSLEAFIYDCSEYGHTTTMTVLSTPLEQE</sequence>
<evidence type="ECO:0000256" key="1">
    <source>
        <dbReference type="ARBA" id="ARBA00023015"/>
    </source>
</evidence>
<dbReference type="FunFam" id="1.10.10.10:FF:000186">
    <property type="entry name" value="AsnC family transcriptional regulator"/>
    <property type="match status" value="1"/>
</dbReference>
<dbReference type="SMART" id="SM00344">
    <property type="entry name" value="HTH_ASNC"/>
    <property type="match status" value="1"/>
</dbReference>
<dbReference type="InterPro" id="IPR036388">
    <property type="entry name" value="WH-like_DNA-bd_sf"/>
</dbReference>
<keyword evidence="1" id="KW-0805">Transcription regulation</keyword>
<dbReference type="InterPro" id="IPR036390">
    <property type="entry name" value="WH_DNA-bd_sf"/>
</dbReference>
<dbReference type="Pfam" id="PF13412">
    <property type="entry name" value="HTH_24"/>
    <property type="match status" value="1"/>
</dbReference>
<evidence type="ECO:0000256" key="3">
    <source>
        <dbReference type="ARBA" id="ARBA00023163"/>
    </source>
</evidence>
<dbReference type="PANTHER" id="PTHR30154">
    <property type="entry name" value="LEUCINE-RESPONSIVE REGULATORY PROTEIN"/>
    <property type="match status" value="1"/>
</dbReference>
<feature type="domain" description="HTH asnC-type" evidence="4">
    <location>
        <begin position="1"/>
        <end position="62"/>
    </location>
</feature>
<dbReference type="Proteomes" id="UP000187074">
    <property type="component" value="Unassembled WGS sequence"/>
</dbReference>
<evidence type="ECO:0000313" key="5">
    <source>
        <dbReference type="EMBL" id="OME94923.1"/>
    </source>
</evidence>
<dbReference type="InterPro" id="IPR011991">
    <property type="entry name" value="ArsR-like_HTH"/>
</dbReference>
<evidence type="ECO:0000313" key="6">
    <source>
        <dbReference type="Proteomes" id="UP000187074"/>
    </source>
</evidence>
<dbReference type="Pfam" id="PF01037">
    <property type="entry name" value="AsnC_trans_reg"/>
    <property type="match status" value="1"/>
</dbReference>
<dbReference type="SUPFAM" id="SSF46785">
    <property type="entry name" value="Winged helix' DNA-binding domain"/>
    <property type="match status" value="1"/>
</dbReference>
<reference evidence="5 6" key="1">
    <citation type="submission" date="2016-11" db="EMBL/GenBank/DDBJ databases">
        <title>Paenibacillus species isolates.</title>
        <authorList>
            <person name="Beno S.M."/>
        </authorList>
    </citation>
    <scope>NUCLEOTIDE SEQUENCE [LARGE SCALE GENOMIC DNA]</scope>
    <source>
        <strain evidence="5 6">FSL F4-0100</strain>
    </source>
</reference>
<dbReference type="SUPFAM" id="SSF54909">
    <property type="entry name" value="Dimeric alpha+beta barrel"/>
    <property type="match status" value="1"/>
</dbReference>
<dbReference type="InterPro" id="IPR019885">
    <property type="entry name" value="Tscrpt_reg_HTH_AsnC-type_CS"/>
</dbReference>
<name>A0A1R1B5S7_PAELA</name>
<dbReference type="InterPro" id="IPR011008">
    <property type="entry name" value="Dimeric_a/b-barrel"/>
</dbReference>
<dbReference type="InterPro" id="IPR019888">
    <property type="entry name" value="Tscrpt_reg_AsnC-like"/>
</dbReference>
<dbReference type="AlphaFoldDB" id="A0A1R1B5S7"/>
<dbReference type="STRING" id="1401.BK123_07450"/>
<dbReference type="PROSITE" id="PS50956">
    <property type="entry name" value="HTH_ASNC_2"/>
    <property type="match status" value="1"/>
</dbReference>
<dbReference type="RefSeq" id="WP_076321743.1">
    <property type="nucleotide sequence ID" value="NZ_JBCMZZ010000009.1"/>
</dbReference>
<dbReference type="InterPro" id="IPR000485">
    <property type="entry name" value="AsnC-type_HTH_dom"/>
</dbReference>
<protein>
    <submittedName>
        <fullName evidence="5">AsnC family transcriptional regulator</fullName>
    </submittedName>
</protein>
<dbReference type="OrthoDB" id="34294at2"/>